<evidence type="ECO:0000259" key="1">
    <source>
        <dbReference type="Pfam" id="PF24035"/>
    </source>
</evidence>
<organism evidence="2 3">
    <name type="scientific">Natrinema salifodinae</name>
    <dbReference type="NCBI Taxonomy" id="1202768"/>
    <lineage>
        <taxon>Archaea</taxon>
        <taxon>Methanobacteriati</taxon>
        <taxon>Methanobacteriota</taxon>
        <taxon>Stenosarchaea group</taxon>
        <taxon>Halobacteria</taxon>
        <taxon>Halobacteriales</taxon>
        <taxon>Natrialbaceae</taxon>
        <taxon>Natrinema</taxon>
    </lineage>
</organism>
<dbReference type="eggNOG" id="arCOG03828">
    <property type="taxonomic scope" value="Archaea"/>
</dbReference>
<dbReference type="OrthoDB" id="177799at2157"/>
<feature type="domain" description="DUF7344" evidence="1">
    <location>
        <begin position="24"/>
        <end position="97"/>
    </location>
</feature>
<evidence type="ECO:0000313" key="3">
    <source>
        <dbReference type="Proteomes" id="UP000183275"/>
    </source>
</evidence>
<protein>
    <recommendedName>
        <fullName evidence="1">DUF7344 domain-containing protein</fullName>
    </recommendedName>
</protein>
<dbReference type="EMBL" id="FOIS01000005">
    <property type="protein sequence ID" value="SEW30115.1"/>
    <property type="molecule type" value="Genomic_DNA"/>
</dbReference>
<evidence type="ECO:0000313" key="2">
    <source>
        <dbReference type="EMBL" id="SEW30115.1"/>
    </source>
</evidence>
<dbReference type="Pfam" id="PF24035">
    <property type="entry name" value="DUF7344"/>
    <property type="match status" value="1"/>
</dbReference>
<sequence>MKPQTRNSRKAETDTTDISPTQLFTAFAAKRRQHALAYLAQKPAAIQLGDLAEYIALKEDDPSYDRYQRILVDLHHNHLPHLRDARLVSYDVETELLELAVDRDVVAPYLRLAEREE</sequence>
<dbReference type="AlphaFoldDB" id="A0A1I0QRG5"/>
<keyword evidence="3" id="KW-1185">Reference proteome</keyword>
<gene>
    <name evidence="2" type="ORF">SAMN05216285_3804</name>
</gene>
<dbReference type="InterPro" id="IPR055768">
    <property type="entry name" value="DUF7344"/>
</dbReference>
<proteinExistence type="predicted"/>
<dbReference type="RefSeq" id="WP_049989119.1">
    <property type="nucleotide sequence ID" value="NZ_FOIS01000005.1"/>
</dbReference>
<reference evidence="3" key="1">
    <citation type="submission" date="2016-10" db="EMBL/GenBank/DDBJ databases">
        <authorList>
            <person name="Varghese N."/>
        </authorList>
    </citation>
    <scope>NUCLEOTIDE SEQUENCE [LARGE SCALE GENOMIC DNA]</scope>
    <source>
        <strain evidence="3">CGMCC 1.12284</strain>
    </source>
</reference>
<dbReference type="Proteomes" id="UP000183275">
    <property type="component" value="Unassembled WGS sequence"/>
</dbReference>
<accession>A0A1I0QRG5</accession>
<name>A0A1I0QRG5_9EURY</name>